<dbReference type="EMBL" id="CAMXCT030001738">
    <property type="protein sequence ID" value="CAL4779968.1"/>
    <property type="molecule type" value="Genomic_DNA"/>
</dbReference>
<dbReference type="EMBL" id="CAMXCT010001738">
    <property type="protein sequence ID" value="CAI3992656.1"/>
    <property type="molecule type" value="Genomic_DNA"/>
</dbReference>
<reference evidence="2" key="1">
    <citation type="submission" date="2022-10" db="EMBL/GenBank/DDBJ databases">
        <authorList>
            <person name="Chen Y."/>
            <person name="Dougan E. K."/>
            <person name="Chan C."/>
            <person name="Rhodes N."/>
            <person name="Thang M."/>
        </authorList>
    </citation>
    <scope>NUCLEOTIDE SEQUENCE</scope>
</reference>
<evidence type="ECO:0000313" key="5">
    <source>
        <dbReference type="Proteomes" id="UP001152797"/>
    </source>
</evidence>
<reference evidence="3" key="2">
    <citation type="submission" date="2024-04" db="EMBL/GenBank/DDBJ databases">
        <authorList>
            <person name="Chen Y."/>
            <person name="Shah S."/>
            <person name="Dougan E. K."/>
            <person name="Thang M."/>
            <person name="Chan C."/>
        </authorList>
    </citation>
    <scope>NUCLEOTIDE SEQUENCE [LARGE SCALE GENOMIC DNA]</scope>
</reference>
<sequence>MVQPWSPEPGMSASRETLALESLFPHSVSFDHFEPEMYENFGEDTDTLVSSDGALARFGEHIPLVSSGIQLLHELAGNQEALERARKSDPLGRDGILVHSLEYVPVINSIMQTVHQAGEDDESLQRARERDPIGRHGYVTKALEHIPLVSDGIVAIHRHSGDDVAAERARGYSLQKLFGPDGAVTRVAELVPGLNFLPAGFHWMNGDRALAKAPDVRFQSIDAKLSNALRKVIDNAGDKSMQVKYDMSMKNQMYGRSGDFIKGRELFAMVLISFKSPDHTEVLYNAHHLYMFNYYGDDQLEAFYNKWLDIIYNMKHDDLPSANSLRDTLFRKIEHSKLMSFDISRYRTYDEGHPEKTYASLTGMIKGYIARGKQERLLKDRERAVKLSLSSNKTTPALEDADKPAAPIKTKKENEAAASSTGDPPKRPKAKAKSEAASVLPTPSPKSHADKNNKKGKGGKGRSSSPVDKKKIFCNYFFNKGGCNKGDKSMYRRFTMEPNQPMGKRSNDTTHRSKEADLLGDVGSVRISAK</sequence>
<evidence type="ECO:0000256" key="1">
    <source>
        <dbReference type="SAM" id="MobiDB-lite"/>
    </source>
</evidence>
<evidence type="ECO:0000313" key="3">
    <source>
        <dbReference type="EMBL" id="CAL1146031.1"/>
    </source>
</evidence>
<gene>
    <name evidence="2" type="ORF">C1SCF055_LOCUS19468</name>
</gene>
<feature type="region of interest" description="Disordered" evidence="1">
    <location>
        <begin position="497"/>
        <end position="530"/>
    </location>
</feature>
<accession>A0A9P1CJR3</accession>
<evidence type="ECO:0000313" key="4">
    <source>
        <dbReference type="EMBL" id="CAL4779968.1"/>
    </source>
</evidence>
<feature type="compositionally biased region" description="Basic and acidic residues" evidence="1">
    <location>
        <begin position="505"/>
        <end position="517"/>
    </location>
</feature>
<feature type="region of interest" description="Disordered" evidence="1">
    <location>
        <begin position="388"/>
        <end position="467"/>
    </location>
</feature>
<proteinExistence type="predicted"/>
<name>A0A9P1CJR3_9DINO</name>
<keyword evidence="5" id="KW-1185">Reference proteome</keyword>
<dbReference type="AlphaFoldDB" id="A0A9P1CJR3"/>
<dbReference type="EMBL" id="CAMXCT020001738">
    <property type="protein sequence ID" value="CAL1146031.1"/>
    <property type="molecule type" value="Genomic_DNA"/>
</dbReference>
<comment type="caution">
    <text evidence="2">The sequence shown here is derived from an EMBL/GenBank/DDBJ whole genome shotgun (WGS) entry which is preliminary data.</text>
</comment>
<organism evidence="2">
    <name type="scientific">Cladocopium goreaui</name>
    <dbReference type="NCBI Taxonomy" id="2562237"/>
    <lineage>
        <taxon>Eukaryota</taxon>
        <taxon>Sar</taxon>
        <taxon>Alveolata</taxon>
        <taxon>Dinophyceae</taxon>
        <taxon>Suessiales</taxon>
        <taxon>Symbiodiniaceae</taxon>
        <taxon>Cladocopium</taxon>
    </lineage>
</organism>
<protein>
    <submittedName>
        <fullName evidence="4">C3H1-type domain-containing protein</fullName>
    </submittedName>
</protein>
<dbReference type="Proteomes" id="UP001152797">
    <property type="component" value="Unassembled WGS sequence"/>
</dbReference>
<evidence type="ECO:0000313" key="2">
    <source>
        <dbReference type="EMBL" id="CAI3992656.1"/>
    </source>
</evidence>